<dbReference type="InterPro" id="IPR036271">
    <property type="entry name" value="Tet_transcr_reg_TetR-rel_C_sf"/>
</dbReference>
<evidence type="ECO:0000313" key="6">
    <source>
        <dbReference type="Proteomes" id="UP000541969"/>
    </source>
</evidence>
<accession>A0A853CED7</accession>
<dbReference type="EMBL" id="JACBZT010000001">
    <property type="protein sequence ID" value="NYJ05767.1"/>
    <property type="molecule type" value="Genomic_DNA"/>
</dbReference>
<dbReference type="GO" id="GO:0003700">
    <property type="term" value="F:DNA-binding transcription factor activity"/>
    <property type="evidence" value="ECO:0007669"/>
    <property type="project" value="TreeGrafter"/>
</dbReference>
<dbReference type="Pfam" id="PF00440">
    <property type="entry name" value="TetR_N"/>
    <property type="match status" value="1"/>
</dbReference>
<organism evidence="5 6">
    <name type="scientific">Petropleomorpha daqingensis</name>
    <dbReference type="NCBI Taxonomy" id="2026353"/>
    <lineage>
        <taxon>Bacteria</taxon>
        <taxon>Bacillati</taxon>
        <taxon>Actinomycetota</taxon>
        <taxon>Actinomycetes</taxon>
        <taxon>Geodermatophilales</taxon>
        <taxon>Geodermatophilaceae</taxon>
        <taxon>Petropleomorpha</taxon>
    </lineage>
</organism>
<evidence type="ECO:0000256" key="1">
    <source>
        <dbReference type="ARBA" id="ARBA00023125"/>
    </source>
</evidence>
<dbReference type="GO" id="GO:0000976">
    <property type="term" value="F:transcription cis-regulatory region binding"/>
    <property type="evidence" value="ECO:0007669"/>
    <property type="project" value="TreeGrafter"/>
</dbReference>
<dbReference type="InterPro" id="IPR001647">
    <property type="entry name" value="HTH_TetR"/>
</dbReference>
<protein>
    <submittedName>
        <fullName evidence="5">AcrR family transcriptional regulator</fullName>
    </submittedName>
</protein>
<feature type="DNA-binding region" description="H-T-H motif" evidence="2">
    <location>
        <begin position="59"/>
        <end position="78"/>
    </location>
</feature>
<dbReference type="Gene3D" id="1.10.357.10">
    <property type="entry name" value="Tetracycline Repressor, domain 2"/>
    <property type="match status" value="1"/>
</dbReference>
<dbReference type="Pfam" id="PF19344">
    <property type="entry name" value="TetR_C_32"/>
    <property type="match status" value="1"/>
</dbReference>
<dbReference type="InterPro" id="IPR050109">
    <property type="entry name" value="HTH-type_TetR-like_transc_reg"/>
</dbReference>
<feature type="compositionally biased region" description="Basic and acidic residues" evidence="3">
    <location>
        <begin position="8"/>
        <end position="36"/>
    </location>
</feature>
<keyword evidence="6" id="KW-1185">Reference proteome</keyword>
<dbReference type="SUPFAM" id="SSF48498">
    <property type="entry name" value="Tetracyclin repressor-like, C-terminal domain"/>
    <property type="match status" value="1"/>
</dbReference>
<sequence length="229" mass="24857">MRPASQDKIAHGGEGRESKPAGEPRDRRDSRWDAHRAQRRQELVDATLAAVGKHGAGVGMEEIAAEAGTSKTVVYRHFADRAELHVAVCNRVASQLLPKLREAIESNAQPRHMVAAAIETYLAFVEADPELYRFVVHPPQPDRPDPLTSLADLVGEQAAAAVSVALQQSGRDVAAAAPWGHGVVGLVRSAADWWLRAERPMLRSELAAHLTELAWSGLSTIGTHPQEEK</sequence>
<feature type="domain" description="HTH tetR-type" evidence="4">
    <location>
        <begin position="37"/>
        <end position="96"/>
    </location>
</feature>
<dbReference type="InterPro" id="IPR045823">
    <property type="entry name" value="TetR_C_32"/>
</dbReference>
<reference evidence="5 6" key="1">
    <citation type="submission" date="2020-07" db="EMBL/GenBank/DDBJ databases">
        <title>Sequencing the genomes of 1000 actinobacteria strains.</title>
        <authorList>
            <person name="Klenk H.-P."/>
        </authorList>
    </citation>
    <scope>NUCLEOTIDE SEQUENCE [LARGE SCALE GENOMIC DNA]</scope>
    <source>
        <strain evidence="5 6">DSM 104001</strain>
    </source>
</reference>
<gene>
    <name evidence="5" type="ORF">GGQ55_002045</name>
</gene>
<feature type="region of interest" description="Disordered" evidence="3">
    <location>
        <begin position="1"/>
        <end position="36"/>
    </location>
</feature>
<evidence type="ECO:0000256" key="2">
    <source>
        <dbReference type="PROSITE-ProRule" id="PRU00335"/>
    </source>
</evidence>
<evidence type="ECO:0000313" key="5">
    <source>
        <dbReference type="EMBL" id="NYJ05767.1"/>
    </source>
</evidence>
<comment type="caution">
    <text evidence="5">The sequence shown here is derived from an EMBL/GenBank/DDBJ whole genome shotgun (WGS) entry which is preliminary data.</text>
</comment>
<dbReference type="InterPro" id="IPR009057">
    <property type="entry name" value="Homeodomain-like_sf"/>
</dbReference>
<dbReference type="SUPFAM" id="SSF46689">
    <property type="entry name" value="Homeodomain-like"/>
    <property type="match status" value="1"/>
</dbReference>
<evidence type="ECO:0000259" key="4">
    <source>
        <dbReference type="PROSITE" id="PS50977"/>
    </source>
</evidence>
<dbReference type="PANTHER" id="PTHR30055:SF227">
    <property type="entry name" value="TRANSCRIPTIONAL REGULATORY PROTEIN (PROBABLY TETR-FAMILY)-RELATED"/>
    <property type="match status" value="1"/>
</dbReference>
<dbReference type="RefSeq" id="WP_366489046.1">
    <property type="nucleotide sequence ID" value="NZ_JACBZT010000001.1"/>
</dbReference>
<dbReference type="Proteomes" id="UP000541969">
    <property type="component" value="Unassembled WGS sequence"/>
</dbReference>
<dbReference type="PANTHER" id="PTHR30055">
    <property type="entry name" value="HTH-TYPE TRANSCRIPTIONAL REGULATOR RUTR"/>
    <property type="match status" value="1"/>
</dbReference>
<evidence type="ECO:0000256" key="3">
    <source>
        <dbReference type="SAM" id="MobiDB-lite"/>
    </source>
</evidence>
<dbReference type="AlphaFoldDB" id="A0A853CED7"/>
<keyword evidence="1 2" id="KW-0238">DNA-binding</keyword>
<proteinExistence type="predicted"/>
<name>A0A853CED7_9ACTN</name>
<dbReference type="PROSITE" id="PS50977">
    <property type="entry name" value="HTH_TETR_2"/>
    <property type="match status" value="1"/>
</dbReference>